<dbReference type="AlphaFoldDB" id="A0A931I3Q1"/>
<evidence type="ECO:0000256" key="8">
    <source>
        <dbReference type="ARBA" id="ARBA00022823"/>
    </source>
</evidence>
<dbReference type="PROSITE" id="PS00189">
    <property type="entry name" value="LIPOYL"/>
    <property type="match status" value="1"/>
</dbReference>
<dbReference type="Gene3D" id="2.40.50.100">
    <property type="match status" value="1"/>
</dbReference>
<dbReference type="Proteomes" id="UP000631694">
    <property type="component" value="Unassembled WGS sequence"/>
</dbReference>
<proteinExistence type="inferred from homology"/>
<dbReference type="InterPro" id="IPR004167">
    <property type="entry name" value="PSBD"/>
</dbReference>
<dbReference type="InterPro" id="IPR000089">
    <property type="entry name" value="Biotin_lipoyl"/>
</dbReference>
<dbReference type="GO" id="GO:0006099">
    <property type="term" value="P:tricarboxylic acid cycle"/>
    <property type="evidence" value="ECO:0007669"/>
    <property type="project" value="UniProtKB-UniRule"/>
</dbReference>
<dbReference type="PROSITE" id="PS50968">
    <property type="entry name" value="BIOTINYL_LIPOYL"/>
    <property type="match status" value="1"/>
</dbReference>
<feature type="domain" description="Lipoyl-binding" evidence="13">
    <location>
        <begin position="2"/>
        <end position="77"/>
    </location>
</feature>
<evidence type="ECO:0000259" key="14">
    <source>
        <dbReference type="PROSITE" id="PS51826"/>
    </source>
</evidence>
<dbReference type="GO" id="GO:0005829">
    <property type="term" value="C:cytosol"/>
    <property type="evidence" value="ECO:0007669"/>
    <property type="project" value="TreeGrafter"/>
</dbReference>
<dbReference type="Gene3D" id="4.10.320.10">
    <property type="entry name" value="E3-binding domain"/>
    <property type="match status" value="1"/>
</dbReference>
<comment type="function">
    <text evidence="2">E2 component of the 2-oxoglutarate dehydrogenase (OGDH) complex which catalyzes the second step in the conversion of 2-oxoglutarate to succinyl-CoA and CO(2).</text>
</comment>
<dbReference type="GO" id="GO:0006554">
    <property type="term" value="P:lysine catabolic process"/>
    <property type="evidence" value="ECO:0007669"/>
    <property type="project" value="UniProtKB-UniRule"/>
</dbReference>
<comment type="caution">
    <text evidence="15">The sequence shown here is derived from an EMBL/GenBank/DDBJ whole genome shotgun (WGS) entry which is preliminary data.</text>
</comment>
<evidence type="ECO:0000256" key="2">
    <source>
        <dbReference type="ARBA" id="ARBA00004052"/>
    </source>
</evidence>
<comment type="pathway">
    <text evidence="3">Amino-acid degradation; L-lysine degradation via saccharopine pathway; glutaryl-CoA from L-lysine: step 6/6.</text>
</comment>
<dbReference type="CDD" id="cd06849">
    <property type="entry name" value="lipoyl_domain"/>
    <property type="match status" value="1"/>
</dbReference>
<sequence>MATEIRVPTLGESVSEATIGRWYKKAGEAVKADEPLVELETDKVTIEVPAPAAGTLAEIVVADGETVGVGALLGVIEAAGAAAAPAPAAAKPAAAPAPAAPAAAPAPAAPAAKPAATTMPPAPAAAKLIAETGASVEAGSGKRGQVLKEDVLAAIKAGSAAPAPAAAAPAAPPRAASAPDDAAREERVRMTKLRQTIARRLKDAQATAAMLTTFNEVDMTNVMALRGAYKDVFEKKHGVKLGFMGFFVKAVIQALKDVPAVNAEIDGTDVVYKNYYHVAVAVGTDKGLVVPVVRDADLLSIAGVEKAIGALGRKARDGQLKIDDMQGGTFTISNGGVYGSLMSTPILNAPQSGILGMHKIQERPMVVGGKIEARPMMYLALSYDHRIVDGKEAVTFLVRVKEAIEDPQRLVLDL</sequence>
<evidence type="ECO:0000256" key="3">
    <source>
        <dbReference type="ARBA" id="ARBA00005145"/>
    </source>
</evidence>
<comment type="cofactor">
    <cofactor evidence="1">
        <name>(R)-lipoate</name>
        <dbReference type="ChEBI" id="CHEBI:83088"/>
    </cofactor>
</comment>
<dbReference type="InterPro" id="IPR001078">
    <property type="entry name" value="2-oxoacid_DH_actylTfrase"/>
</dbReference>
<dbReference type="PANTHER" id="PTHR43416">
    <property type="entry name" value="DIHYDROLIPOYLLYSINE-RESIDUE SUCCINYLTRANSFERASE COMPONENT OF 2-OXOGLUTARATE DEHYDROGENASE COMPLEX, MITOCHONDRIAL-RELATED"/>
    <property type="match status" value="1"/>
</dbReference>
<evidence type="ECO:0000256" key="11">
    <source>
        <dbReference type="NCBIfam" id="TIGR01347"/>
    </source>
</evidence>
<dbReference type="NCBIfam" id="NF004309">
    <property type="entry name" value="PRK05704.1"/>
    <property type="match status" value="1"/>
</dbReference>
<keyword evidence="9 15" id="KW-0012">Acyltransferase</keyword>
<dbReference type="NCBIfam" id="TIGR01347">
    <property type="entry name" value="sucB"/>
    <property type="match status" value="1"/>
</dbReference>
<keyword evidence="8" id="KW-0450">Lipoyl</keyword>
<evidence type="ECO:0000256" key="9">
    <source>
        <dbReference type="ARBA" id="ARBA00023315"/>
    </source>
</evidence>
<evidence type="ECO:0000256" key="4">
    <source>
        <dbReference type="ARBA" id="ARBA00007317"/>
    </source>
</evidence>
<dbReference type="InterPro" id="IPR003016">
    <property type="entry name" value="2-oxoA_DH_lipoyl-BS"/>
</dbReference>
<dbReference type="PANTHER" id="PTHR43416:SF5">
    <property type="entry name" value="DIHYDROLIPOYLLYSINE-RESIDUE SUCCINYLTRANSFERASE COMPONENT OF 2-OXOGLUTARATE DEHYDROGENASE COMPLEX, MITOCHONDRIAL"/>
    <property type="match status" value="1"/>
</dbReference>
<comment type="subunit">
    <text evidence="5">Forms a 24-polypeptide structural core with octahedral symmetry. Part of the 2-oxoglutarate dehydrogenase (OGDH) complex composed of E1 (2-oxoglutarate dehydrogenase), E2 (dihydrolipoamide succinyltransferase) and E3 (dihydrolipoamide dehydrogenase); the complex contains multiple copies of the three enzymatic components (E1, E2 and E3).</text>
</comment>
<dbReference type="GO" id="GO:0045252">
    <property type="term" value="C:oxoglutarate dehydrogenase complex"/>
    <property type="evidence" value="ECO:0007669"/>
    <property type="project" value="UniProtKB-UniRule"/>
</dbReference>
<reference evidence="15" key="1">
    <citation type="submission" date="2020-12" db="EMBL/GenBank/DDBJ databases">
        <title>Methylobrevis albus sp. nov., isolated from fresh water lack sediment.</title>
        <authorList>
            <person name="Zou Q."/>
        </authorList>
    </citation>
    <scope>NUCLEOTIDE SEQUENCE</scope>
    <source>
        <strain evidence="15">L22</strain>
    </source>
</reference>
<keyword evidence="7 15" id="KW-0808">Transferase</keyword>
<evidence type="ECO:0000259" key="13">
    <source>
        <dbReference type="PROSITE" id="PS50968"/>
    </source>
</evidence>
<dbReference type="InterPro" id="IPR023213">
    <property type="entry name" value="CAT-like_dom_sf"/>
</dbReference>
<dbReference type="Pfam" id="PF00198">
    <property type="entry name" value="2-oxoacid_dh"/>
    <property type="match status" value="1"/>
</dbReference>
<dbReference type="Pfam" id="PF00364">
    <property type="entry name" value="Biotin_lipoyl"/>
    <property type="match status" value="1"/>
</dbReference>
<name>A0A931I3Q1_9HYPH</name>
<keyword evidence="16" id="KW-1185">Reference proteome</keyword>
<dbReference type="RefSeq" id="WP_197311785.1">
    <property type="nucleotide sequence ID" value="NZ_JADZLT010000051.1"/>
</dbReference>
<dbReference type="FunFam" id="3.30.559.10:FF:000007">
    <property type="entry name" value="Dihydrolipoamide acetyltransferase component of pyruvate dehydrogenase complex"/>
    <property type="match status" value="1"/>
</dbReference>
<evidence type="ECO:0000256" key="10">
    <source>
        <dbReference type="ARBA" id="ARBA00052761"/>
    </source>
</evidence>
<evidence type="ECO:0000313" key="16">
    <source>
        <dbReference type="Proteomes" id="UP000631694"/>
    </source>
</evidence>
<comment type="similarity">
    <text evidence="4">Belongs to the 2-oxoacid dehydrogenase family.</text>
</comment>
<gene>
    <name evidence="15" type="primary">odhB</name>
    <name evidence="15" type="ORF">I5731_12745</name>
</gene>
<protein>
    <recommendedName>
        <fullName evidence="11">Dihydrolipoyllysine-residue succinyltransferase</fullName>
        <ecNumber evidence="11">2.3.1.61</ecNumber>
    </recommendedName>
</protein>
<evidence type="ECO:0000256" key="12">
    <source>
        <dbReference type="SAM" id="MobiDB-lite"/>
    </source>
</evidence>
<dbReference type="SUPFAM" id="SSF52777">
    <property type="entry name" value="CoA-dependent acyltransferases"/>
    <property type="match status" value="1"/>
</dbReference>
<evidence type="ECO:0000256" key="5">
    <source>
        <dbReference type="ARBA" id="ARBA00011666"/>
    </source>
</evidence>
<feature type="domain" description="Peripheral subunit-binding (PSBD)" evidence="14">
    <location>
        <begin position="120"/>
        <end position="155"/>
    </location>
</feature>
<dbReference type="InterPro" id="IPR050537">
    <property type="entry name" value="2-oxoacid_dehydrogenase"/>
</dbReference>
<comment type="catalytic activity">
    <reaction evidence="10">
        <text>N(6)-[(R)-dihydrolipoyl]-L-lysyl-[protein] + succinyl-CoA = N(6)-[(R)-S(8)-succinyldihydrolipoyl]-L-lysyl-[protein] + CoA</text>
        <dbReference type="Rhea" id="RHEA:15213"/>
        <dbReference type="Rhea" id="RHEA-COMP:10475"/>
        <dbReference type="Rhea" id="RHEA-COMP:20092"/>
        <dbReference type="ChEBI" id="CHEBI:57287"/>
        <dbReference type="ChEBI" id="CHEBI:57292"/>
        <dbReference type="ChEBI" id="CHEBI:83100"/>
        <dbReference type="ChEBI" id="CHEBI:83120"/>
        <dbReference type="EC" id="2.3.1.61"/>
    </reaction>
</comment>
<dbReference type="InterPro" id="IPR011053">
    <property type="entry name" value="Single_hybrid_motif"/>
</dbReference>
<feature type="region of interest" description="Disordered" evidence="12">
    <location>
        <begin position="98"/>
        <end position="119"/>
    </location>
</feature>
<dbReference type="EC" id="2.3.1.61" evidence="11"/>
<dbReference type="InterPro" id="IPR006255">
    <property type="entry name" value="SucB"/>
</dbReference>
<organism evidence="15 16">
    <name type="scientific">Methylobrevis albus</name>
    <dbReference type="NCBI Taxonomy" id="2793297"/>
    <lineage>
        <taxon>Bacteria</taxon>
        <taxon>Pseudomonadati</taxon>
        <taxon>Pseudomonadota</taxon>
        <taxon>Alphaproteobacteria</taxon>
        <taxon>Hyphomicrobiales</taxon>
        <taxon>Pleomorphomonadaceae</taxon>
        <taxon>Methylobrevis</taxon>
    </lineage>
</organism>
<accession>A0A931I3Q1</accession>
<dbReference type="EMBL" id="JADZLT010000051">
    <property type="protein sequence ID" value="MBH0238696.1"/>
    <property type="molecule type" value="Genomic_DNA"/>
</dbReference>
<dbReference type="InterPro" id="IPR036625">
    <property type="entry name" value="E3-bd_dom_sf"/>
</dbReference>
<dbReference type="PROSITE" id="PS51826">
    <property type="entry name" value="PSBD"/>
    <property type="match status" value="1"/>
</dbReference>
<feature type="region of interest" description="Disordered" evidence="12">
    <location>
        <begin position="163"/>
        <end position="185"/>
    </location>
</feature>
<evidence type="ECO:0000256" key="6">
    <source>
        <dbReference type="ARBA" id="ARBA00022532"/>
    </source>
</evidence>
<keyword evidence="6" id="KW-0816">Tricarboxylic acid cycle</keyword>
<evidence type="ECO:0000313" key="15">
    <source>
        <dbReference type="EMBL" id="MBH0238696.1"/>
    </source>
</evidence>
<evidence type="ECO:0000256" key="7">
    <source>
        <dbReference type="ARBA" id="ARBA00022679"/>
    </source>
</evidence>
<feature type="compositionally biased region" description="Low complexity" evidence="12">
    <location>
        <begin position="163"/>
        <end position="180"/>
    </location>
</feature>
<evidence type="ECO:0000256" key="1">
    <source>
        <dbReference type="ARBA" id="ARBA00001938"/>
    </source>
</evidence>
<dbReference type="SUPFAM" id="SSF51230">
    <property type="entry name" value="Single hybrid motif"/>
    <property type="match status" value="1"/>
</dbReference>
<dbReference type="GO" id="GO:0004149">
    <property type="term" value="F:dihydrolipoyllysine-residue succinyltransferase activity"/>
    <property type="evidence" value="ECO:0007669"/>
    <property type="project" value="UniProtKB-UniRule"/>
</dbReference>
<dbReference type="Gene3D" id="3.30.559.10">
    <property type="entry name" value="Chloramphenicol acetyltransferase-like domain"/>
    <property type="match status" value="1"/>
</dbReference>